<protein>
    <recommendedName>
        <fullName evidence="4">Ribosomal protein S3</fullName>
    </recommendedName>
</protein>
<evidence type="ECO:0008006" key="4">
    <source>
        <dbReference type="Google" id="ProtNLM"/>
    </source>
</evidence>
<dbReference type="Proteomes" id="UP001430953">
    <property type="component" value="Unassembled WGS sequence"/>
</dbReference>
<name>A0AAW2EHI4_9HYME</name>
<sequence>MNPCRIACFFINADGYSGIYITQVLRFFFFSCIFILDVDLLYSARFSPEFEWRRRDVWTFPKFGPKYEIRARVNIAAEPFDVNGSSSSLDVNEMTGIVRYVLMYSRSCSPFDRIYNAFPRRGTHSTFFKLDIDYGAFPRHRGRGANGARLTSSTSAAAAIYEAAAAAAAAFTTDALSRSRPPQTLCRINISARINAAVDVERWRSPAKRKKKKKGLISNIFYLEFINYLDITTNRKSNNFLKISKDLFQVSYRNATRVVRDFAVAEYKNLRVKTLERISRGAPLQRCKFLHHNKIFAFSARPVCIGAGSSKVLASFFRRLRNHSHYFAALMSRTYVQLPRGVSRGRKGGRARQIGLNWERKRRRRHEKYSPGTNRSSPGDGVGDRGKGGGDVSGIIFQNFPAWPPLSGHPRAFTCETLRRRSNQSLYARLSLSRASSRVVVSARRFILRRDTKIKRGMNPYQIYYIQHPKTKFFYIYTKGAEKKTAKRKNVKCEPIIRCKHLQEFSARMFQEFSWKNLKL</sequence>
<feature type="region of interest" description="Disordered" evidence="1">
    <location>
        <begin position="341"/>
        <end position="386"/>
    </location>
</feature>
<dbReference type="AlphaFoldDB" id="A0AAW2EHI4"/>
<evidence type="ECO:0000313" key="3">
    <source>
        <dbReference type="Proteomes" id="UP001430953"/>
    </source>
</evidence>
<proteinExistence type="predicted"/>
<keyword evidence="3" id="KW-1185">Reference proteome</keyword>
<reference evidence="2 3" key="1">
    <citation type="submission" date="2023-03" db="EMBL/GenBank/DDBJ databases">
        <title>High recombination rates correlate with genetic variation in Cardiocondyla obscurior ants.</title>
        <authorList>
            <person name="Errbii M."/>
        </authorList>
    </citation>
    <scope>NUCLEOTIDE SEQUENCE [LARGE SCALE GENOMIC DNA]</scope>
    <source>
        <strain evidence="2">Alpha-2009</strain>
        <tissue evidence="2">Whole body</tissue>
    </source>
</reference>
<evidence type="ECO:0000313" key="2">
    <source>
        <dbReference type="EMBL" id="KAL0103179.1"/>
    </source>
</evidence>
<organism evidence="2 3">
    <name type="scientific">Cardiocondyla obscurior</name>
    <dbReference type="NCBI Taxonomy" id="286306"/>
    <lineage>
        <taxon>Eukaryota</taxon>
        <taxon>Metazoa</taxon>
        <taxon>Ecdysozoa</taxon>
        <taxon>Arthropoda</taxon>
        <taxon>Hexapoda</taxon>
        <taxon>Insecta</taxon>
        <taxon>Pterygota</taxon>
        <taxon>Neoptera</taxon>
        <taxon>Endopterygota</taxon>
        <taxon>Hymenoptera</taxon>
        <taxon>Apocrita</taxon>
        <taxon>Aculeata</taxon>
        <taxon>Formicoidea</taxon>
        <taxon>Formicidae</taxon>
        <taxon>Myrmicinae</taxon>
        <taxon>Cardiocondyla</taxon>
    </lineage>
</organism>
<accession>A0AAW2EHI4</accession>
<gene>
    <name evidence="2" type="ORF">PUN28_017484</name>
</gene>
<evidence type="ECO:0000256" key="1">
    <source>
        <dbReference type="SAM" id="MobiDB-lite"/>
    </source>
</evidence>
<comment type="caution">
    <text evidence="2">The sequence shown here is derived from an EMBL/GenBank/DDBJ whole genome shotgun (WGS) entry which is preliminary data.</text>
</comment>
<dbReference type="EMBL" id="JADYXP020000021">
    <property type="protein sequence ID" value="KAL0103179.1"/>
    <property type="molecule type" value="Genomic_DNA"/>
</dbReference>